<accession>A0A1E5UJ34</accession>
<dbReference type="Proteomes" id="UP000095767">
    <property type="component" value="Unassembled WGS sequence"/>
</dbReference>
<dbReference type="STRING" id="888268.A0A1E5UJ34"/>
<comment type="caution">
    <text evidence="1">The sequence shown here is derived from an EMBL/GenBank/DDBJ whole genome shotgun (WGS) entry which is preliminary data.</text>
</comment>
<feature type="non-terminal residue" evidence="1">
    <location>
        <position position="1"/>
    </location>
</feature>
<dbReference type="OrthoDB" id="682874at2759"/>
<keyword evidence="2" id="KW-1185">Reference proteome</keyword>
<evidence type="ECO:0000313" key="2">
    <source>
        <dbReference type="Proteomes" id="UP000095767"/>
    </source>
</evidence>
<dbReference type="PANTHER" id="PTHR33115:SF43">
    <property type="entry name" value="BLE2 PROTEIN"/>
    <property type="match status" value="1"/>
</dbReference>
<proteinExistence type="predicted"/>
<evidence type="ECO:0000313" key="1">
    <source>
        <dbReference type="EMBL" id="OEL12893.1"/>
    </source>
</evidence>
<dbReference type="PANTHER" id="PTHR33115">
    <property type="entry name" value="ARM REPEAT SUPERFAMILY PROTEIN"/>
    <property type="match status" value="1"/>
</dbReference>
<sequence length="162" mass="18288">QEPGYELVKDLNNMISDGRYRYVATSLLQNLCAHSRDELRHPGAREHLSSALPVVMEKIMTAEGKELELLIGLASQMGDVIPECFVHELESHTNEAGLVRKLVYTLNSNKKPCPKYPRMRRVIVQITISFVESCPRYASIFIAEGMTEALSKIDRTPSKVEK</sequence>
<dbReference type="AlphaFoldDB" id="A0A1E5UJ34"/>
<protein>
    <submittedName>
        <fullName evidence="1">Uncharacterized protein</fullName>
    </submittedName>
</protein>
<organism evidence="1 2">
    <name type="scientific">Dichanthelium oligosanthes</name>
    <dbReference type="NCBI Taxonomy" id="888268"/>
    <lineage>
        <taxon>Eukaryota</taxon>
        <taxon>Viridiplantae</taxon>
        <taxon>Streptophyta</taxon>
        <taxon>Embryophyta</taxon>
        <taxon>Tracheophyta</taxon>
        <taxon>Spermatophyta</taxon>
        <taxon>Magnoliopsida</taxon>
        <taxon>Liliopsida</taxon>
        <taxon>Poales</taxon>
        <taxon>Poaceae</taxon>
        <taxon>PACMAD clade</taxon>
        <taxon>Panicoideae</taxon>
        <taxon>Panicodae</taxon>
        <taxon>Paniceae</taxon>
        <taxon>Dichantheliinae</taxon>
        <taxon>Dichanthelium</taxon>
    </lineage>
</organism>
<dbReference type="EMBL" id="LWDX02075463">
    <property type="protein sequence ID" value="OEL12893.1"/>
    <property type="molecule type" value="Genomic_DNA"/>
</dbReference>
<gene>
    <name evidence="1" type="ORF">BAE44_0026088</name>
</gene>
<name>A0A1E5UJ34_9POAL</name>
<reference evidence="1 2" key="1">
    <citation type="submission" date="2016-09" db="EMBL/GenBank/DDBJ databases">
        <title>The draft genome of Dichanthelium oligosanthes: A C3 panicoid grass species.</title>
        <authorList>
            <person name="Studer A.J."/>
            <person name="Schnable J.C."/>
            <person name="Brutnell T.P."/>
        </authorList>
    </citation>
    <scope>NUCLEOTIDE SEQUENCE [LARGE SCALE GENOMIC DNA]</scope>
    <source>
        <strain evidence="2">cv. Kellogg 1175</strain>
        <tissue evidence="1">Leaf</tissue>
    </source>
</reference>